<evidence type="ECO:0000256" key="1">
    <source>
        <dbReference type="SAM" id="Phobius"/>
    </source>
</evidence>
<sequence length="391" mass="44839">MPKQKWNDEKIKQTLKQLPSIKDERSPEFIYHTIQMRKKSVHKTRVFMPILATVCTMMILFIISQSFLDSNESLESESKVADNSALMKNSVSEKVEENEIQNSEITDRQTKMASPALTKVAIYHEDVGDSEVITYPIPDQNIQVIVPVSILVENPNHLSRFDLYVQNIDKMIGVNKQLSDYFPISPELFTYHLSNNTIEVDTKQKLTNIGSHSEDFFNTLIQQQLQTIGAKKMMFYTDGKLGVELGNRKETTIEYSPLEKRAYFLLQDESTEKPLYVPWEKPYDTIENAFDAMEDDMETHGLTASIPDTIDIDKVSKDEGKRQLIVHLSNESKMEEDQKTLYAIESILLTAKDFKYSTVKFENTKVEAVGEFQLTKELAVPVAANRVDIKE</sequence>
<accession>A0ABV1F389</accession>
<protein>
    <submittedName>
        <fullName evidence="2">GerMN domain-containing protein</fullName>
    </submittedName>
</protein>
<dbReference type="Proteomes" id="UP001465426">
    <property type="component" value="Unassembled WGS sequence"/>
</dbReference>
<gene>
    <name evidence="2" type="ORF">WMO63_19495</name>
</gene>
<keyword evidence="1" id="KW-1133">Transmembrane helix</keyword>
<keyword evidence="3" id="KW-1185">Reference proteome</keyword>
<proteinExistence type="predicted"/>
<dbReference type="EMBL" id="JBBMFN010000066">
    <property type="protein sequence ID" value="MEQ2467848.1"/>
    <property type="molecule type" value="Genomic_DNA"/>
</dbReference>
<reference evidence="2 3" key="1">
    <citation type="submission" date="2024-03" db="EMBL/GenBank/DDBJ databases">
        <title>Human intestinal bacterial collection.</title>
        <authorList>
            <person name="Pauvert C."/>
            <person name="Hitch T.C.A."/>
            <person name="Clavel T."/>
        </authorList>
    </citation>
    <scope>NUCLEOTIDE SEQUENCE [LARGE SCALE GENOMIC DNA]</scope>
    <source>
        <strain evidence="2 3">CLA-SR-H024</strain>
    </source>
</reference>
<feature type="transmembrane region" description="Helical" evidence="1">
    <location>
        <begin position="46"/>
        <end position="68"/>
    </location>
</feature>
<comment type="caution">
    <text evidence="2">The sequence shown here is derived from an EMBL/GenBank/DDBJ whole genome shotgun (WGS) entry which is preliminary data.</text>
</comment>
<name>A0ABV1F389_9BACI</name>
<keyword evidence="1" id="KW-0472">Membrane</keyword>
<organism evidence="2 3">
    <name type="scientific">Niallia hominis</name>
    <dbReference type="NCBI Taxonomy" id="3133173"/>
    <lineage>
        <taxon>Bacteria</taxon>
        <taxon>Bacillati</taxon>
        <taxon>Bacillota</taxon>
        <taxon>Bacilli</taxon>
        <taxon>Bacillales</taxon>
        <taxon>Bacillaceae</taxon>
        <taxon>Niallia</taxon>
    </lineage>
</organism>
<dbReference type="RefSeq" id="WP_031537365.1">
    <property type="nucleotide sequence ID" value="NZ_JBBMFN010000066.1"/>
</dbReference>
<evidence type="ECO:0000313" key="2">
    <source>
        <dbReference type="EMBL" id="MEQ2467848.1"/>
    </source>
</evidence>
<evidence type="ECO:0000313" key="3">
    <source>
        <dbReference type="Proteomes" id="UP001465426"/>
    </source>
</evidence>
<keyword evidence="1" id="KW-0812">Transmembrane</keyword>